<dbReference type="PANTHER" id="PTHR46112">
    <property type="entry name" value="AMINOPEPTIDASE"/>
    <property type="match status" value="1"/>
</dbReference>
<accession>A0A401FTK9</accession>
<dbReference type="InterPro" id="IPR000587">
    <property type="entry name" value="Creatinase_N"/>
</dbReference>
<dbReference type="RefSeq" id="WP_124327734.1">
    <property type="nucleotide sequence ID" value="NZ_BEXT01000001.1"/>
</dbReference>
<protein>
    <submittedName>
        <fullName evidence="3">Peptidase M24</fullName>
    </submittedName>
</protein>
<dbReference type="PANTHER" id="PTHR46112:SF2">
    <property type="entry name" value="XAA-PRO AMINOPEPTIDASE P-RELATED"/>
    <property type="match status" value="1"/>
</dbReference>
<dbReference type="InterPro" id="IPR000994">
    <property type="entry name" value="Pept_M24"/>
</dbReference>
<dbReference type="SUPFAM" id="SSF55920">
    <property type="entry name" value="Creatinase/aminopeptidase"/>
    <property type="match status" value="1"/>
</dbReference>
<dbReference type="OrthoDB" id="9806388at2"/>
<evidence type="ECO:0000259" key="2">
    <source>
        <dbReference type="Pfam" id="PF01321"/>
    </source>
</evidence>
<evidence type="ECO:0000313" key="3">
    <source>
        <dbReference type="EMBL" id="GBC60299.1"/>
    </source>
</evidence>
<dbReference type="Gene3D" id="3.90.230.10">
    <property type="entry name" value="Creatinase/methionine aminopeptidase superfamily"/>
    <property type="match status" value="1"/>
</dbReference>
<dbReference type="InterPro" id="IPR029149">
    <property type="entry name" value="Creatin/AminoP/Spt16_N"/>
</dbReference>
<evidence type="ECO:0000259" key="1">
    <source>
        <dbReference type="Pfam" id="PF00557"/>
    </source>
</evidence>
<dbReference type="Gene3D" id="3.40.350.10">
    <property type="entry name" value="Creatinase/prolidase N-terminal domain"/>
    <property type="match status" value="1"/>
</dbReference>
<dbReference type="Pfam" id="PF01321">
    <property type="entry name" value="Creatinase_N"/>
    <property type="match status" value="1"/>
</dbReference>
<gene>
    <name evidence="3" type="ORF">DENIS_1250</name>
</gene>
<evidence type="ECO:0000313" key="4">
    <source>
        <dbReference type="Proteomes" id="UP000288096"/>
    </source>
</evidence>
<keyword evidence="4" id="KW-1185">Reference proteome</keyword>
<proteinExistence type="predicted"/>
<dbReference type="SUPFAM" id="SSF53092">
    <property type="entry name" value="Creatinase/prolidase N-terminal domain"/>
    <property type="match status" value="1"/>
</dbReference>
<dbReference type="Proteomes" id="UP000288096">
    <property type="component" value="Unassembled WGS sequence"/>
</dbReference>
<dbReference type="Pfam" id="PF00557">
    <property type="entry name" value="Peptidase_M24"/>
    <property type="match status" value="1"/>
</dbReference>
<feature type="domain" description="Peptidase M24" evidence="1">
    <location>
        <begin position="150"/>
        <end position="382"/>
    </location>
</feature>
<reference evidence="4" key="1">
    <citation type="submission" date="2017-11" db="EMBL/GenBank/DDBJ databases">
        <authorList>
            <person name="Watanabe M."/>
            <person name="Kojima H."/>
        </authorList>
    </citation>
    <scope>NUCLEOTIDE SEQUENCE [LARGE SCALE GENOMIC DNA]</scope>
    <source>
        <strain evidence="4">Tokyo 01</strain>
    </source>
</reference>
<organism evidence="3 4">
    <name type="scientific">Desulfonema ishimotonii</name>
    <dbReference type="NCBI Taxonomy" id="45657"/>
    <lineage>
        <taxon>Bacteria</taxon>
        <taxon>Pseudomonadati</taxon>
        <taxon>Thermodesulfobacteriota</taxon>
        <taxon>Desulfobacteria</taxon>
        <taxon>Desulfobacterales</taxon>
        <taxon>Desulfococcaceae</taxon>
        <taxon>Desulfonema</taxon>
    </lineage>
</organism>
<reference evidence="4" key="2">
    <citation type="submission" date="2019-01" db="EMBL/GenBank/DDBJ databases">
        <title>Genome sequence of Desulfonema ishimotonii strain Tokyo 01.</title>
        <authorList>
            <person name="Fukui M."/>
        </authorList>
    </citation>
    <scope>NUCLEOTIDE SEQUENCE [LARGE SCALE GENOMIC DNA]</scope>
    <source>
        <strain evidence="4">Tokyo 01</strain>
    </source>
</reference>
<dbReference type="InterPro" id="IPR036005">
    <property type="entry name" value="Creatinase/aminopeptidase-like"/>
</dbReference>
<dbReference type="InterPro" id="IPR050659">
    <property type="entry name" value="Peptidase_M24B"/>
</dbReference>
<dbReference type="AlphaFoldDB" id="A0A401FTK9"/>
<name>A0A401FTK9_9BACT</name>
<feature type="domain" description="Creatinase N-terminal" evidence="2">
    <location>
        <begin position="16"/>
        <end position="141"/>
    </location>
</feature>
<dbReference type="EMBL" id="BEXT01000001">
    <property type="protein sequence ID" value="GBC60299.1"/>
    <property type="molecule type" value="Genomic_DNA"/>
</dbReference>
<sequence length="399" mass="43969">MFLTDSNIPEPEIRQRIERFQNDLTRKALSGALILQKPDLYYFSGTIQDAHLYIPAQGNPVLMVRKSLERAASESPLERIVPMDSPGQLPDILKKNGHPVPRNMGLELDVLPASRYLKFQKIFPETALTDVSHLIRRVRAVKSDYEIGIIREAARLADQVFERVPELIAEGMTEVGLAGLIEAEARKRGHQGLVRMRLWGGELFYGHLMAGPSAAVPSFLASPTGGSGLSPAIAQSAGFRPIRKNEPILVDYVFVLNGYISDQTRIFALDGLSDSLMAAHEAMLDVQKTIMRTARPGTRAGELYGLAVERAAELGYGDNFMGTEGHRIRFVGHGVGLELDEYPFLARGQQMELEAGMVIALEPKVIFPGKGVVGIENTHLVTRDGLVSFSRFPDTVRVV</sequence>
<comment type="caution">
    <text evidence="3">The sequence shown here is derived from an EMBL/GenBank/DDBJ whole genome shotgun (WGS) entry which is preliminary data.</text>
</comment>